<feature type="domain" description="UVR" evidence="9">
    <location>
        <begin position="200"/>
        <end position="235"/>
    </location>
</feature>
<reference evidence="13" key="1">
    <citation type="submission" date="2009-09" db="EMBL/GenBank/DDBJ databases">
        <title>The complete chromosome of Desulfohalobium retbaense DSM 5692.</title>
        <authorList>
            <consortium name="US DOE Joint Genome Institute (JGI-PGF)"/>
            <person name="Lucas S."/>
            <person name="Copeland A."/>
            <person name="Lapidus A."/>
            <person name="Glavina del Rio T."/>
            <person name="Dalin E."/>
            <person name="Tice H."/>
            <person name="Bruce D."/>
            <person name="Goodwin L."/>
            <person name="Pitluck S."/>
            <person name="Kyrpides N."/>
            <person name="Mavromatis K."/>
            <person name="Ivanova N."/>
            <person name="Mikhailova N."/>
            <person name="Munk A.C."/>
            <person name="Brettin T."/>
            <person name="Detter J.C."/>
            <person name="Han C."/>
            <person name="Tapia R."/>
            <person name="Larimer F."/>
            <person name="Land M."/>
            <person name="Hauser L."/>
            <person name="Markowitz V."/>
            <person name="Cheng J.-F."/>
            <person name="Hugenholtz P."/>
            <person name="Woyke T."/>
            <person name="Wu D."/>
            <person name="Spring S."/>
            <person name="Klenk H.-P."/>
            <person name="Eisen J.A."/>
        </authorList>
    </citation>
    <scope>NUCLEOTIDE SEQUENCE [LARGE SCALE GENOMIC DNA]</scope>
    <source>
        <strain evidence="13">DSM 5692</strain>
    </source>
</reference>
<dbReference type="InterPro" id="IPR036876">
    <property type="entry name" value="UVR_dom_sf"/>
</dbReference>
<dbReference type="SUPFAM" id="SSF46600">
    <property type="entry name" value="C-terminal UvrC-binding domain of UvrB"/>
    <property type="match status" value="1"/>
</dbReference>
<dbReference type="InterPro" id="IPR001162">
    <property type="entry name" value="UvrC_RNase_H_dom"/>
</dbReference>
<gene>
    <name evidence="7" type="primary">uvrC</name>
    <name evidence="12" type="ordered locus">Dret_1777</name>
</gene>
<dbReference type="SUPFAM" id="SSF47781">
    <property type="entry name" value="RuvA domain 2-like"/>
    <property type="match status" value="1"/>
</dbReference>
<evidence type="ECO:0000259" key="11">
    <source>
        <dbReference type="PROSITE" id="PS50165"/>
    </source>
</evidence>
<dbReference type="InterPro" id="IPR047296">
    <property type="entry name" value="GIY-YIG_UvrC_Cho"/>
</dbReference>
<dbReference type="STRING" id="485915.Dret_1777"/>
<keyword evidence="8" id="KW-0175">Coiled coil</keyword>
<evidence type="ECO:0000256" key="8">
    <source>
        <dbReference type="SAM" id="Coils"/>
    </source>
</evidence>
<dbReference type="CDD" id="cd10434">
    <property type="entry name" value="GIY-YIG_UvrC_Cho"/>
    <property type="match status" value="1"/>
</dbReference>
<dbReference type="InterPro" id="IPR001943">
    <property type="entry name" value="UVR_dom"/>
</dbReference>
<keyword evidence="1 7" id="KW-0963">Cytoplasm</keyword>
<dbReference type="GO" id="GO:0009380">
    <property type="term" value="C:excinuclease repair complex"/>
    <property type="evidence" value="ECO:0007669"/>
    <property type="project" value="InterPro"/>
</dbReference>
<evidence type="ECO:0000256" key="2">
    <source>
        <dbReference type="ARBA" id="ARBA00022763"/>
    </source>
</evidence>
<evidence type="ECO:0000313" key="13">
    <source>
        <dbReference type="Proteomes" id="UP000001052"/>
    </source>
</evidence>
<dbReference type="SMART" id="SM00465">
    <property type="entry name" value="GIYc"/>
    <property type="match status" value="1"/>
</dbReference>
<dbReference type="KEGG" id="drt:Dret_1777"/>
<dbReference type="PROSITE" id="PS50151">
    <property type="entry name" value="UVR"/>
    <property type="match status" value="1"/>
</dbReference>
<dbReference type="NCBIfam" id="TIGR00194">
    <property type="entry name" value="uvrC"/>
    <property type="match status" value="1"/>
</dbReference>
<protein>
    <recommendedName>
        <fullName evidence="7">UvrABC system protein C</fullName>
        <shortName evidence="7">Protein UvrC</shortName>
    </recommendedName>
    <alternativeName>
        <fullName evidence="7">Excinuclease ABC subunit C</fullName>
    </alternativeName>
</protein>
<dbReference type="InterPro" id="IPR003583">
    <property type="entry name" value="Hlx-hairpin-Hlx_DNA-bd_motif"/>
</dbReference>
<accession>C8X3R4</accession>
<evidence type="ECO:0000256" key="5">
    <source>
        <dbReference type="ARBA" id="ARBA00023204"/>
    </source>
</evidence>
<keyword evidence="6 7" id="KW-0742">SOS response</keyword>
<comment type="subunit">
    <text evidence="7">Interacts with UvrB in an incision complex.</text>
</comment>
<comment type="function">
    <text evidence="7">The UvrABC repair system catalyzes the recognition and processing of DNA lesions. UvrC both incises the 5' and 3' sides of the lesion. The N-terminal half is responsible for the 3' incision and the C-terminal half is responsible for the 5' incision.</text>
</comment>
<evidence type="ECO:0000256" key="3">
    <source>
        <dbReference type="ARBA" id="ARBA00022769"/>
    </source>
</evidence>
<dbReference type="Pfam" id="PF08459">
    <property type="entry name" value="UvrC_RNaseH_dom"/>
    <property type="match status" value="1"/>
</dbReference>
<dbReference type="GO" id="GO:0009432">
    <property type="term" value="P:SOS response"/>
    <property type="evidence" value="ECO:0007669"/>
    <property type="project" value="UniProtKB-UniRule"/>
</dbReference>
<dbReference type="PROSITE" id="PS50165">
    <property type="entry name" value="UVRC"/>
    <property type="match status" value="1"/>
</dbReference>
<dbReference type="FunFam" id="3.40.1440.10:FF:000001">
    <property type="entry name" value="UvrABC system protein C"/>
    <property type="match status" value="1"/>
</dbReference>
<feature type="domain" description="UvrC family homology region profile" evidence="11">
    <location>
        <begin position="251"/>
        <end position="484"/>
    </location>
</feature>
<dbReference type="SUPFAM" id="SSF82771">
    <property type="entry name" value="GIY-YIG endonuclease"/>
    <property type="match status" value="1"/>
</dbReference>
<evidence type="ECO:0000256" key="4">
    <source>
        <dbReference type="ARBA" id="ARBA00022881"/>
    </source>
</evidence>
<dbReference type="PROSITE" id="PS50164">
    <property type="entry name" value="GIY_YIG"/>
    <property type="match status" value="1"/>
</dbReference>
<feature type="domain" description="GIY-YIG" evidence="10">
    <location>
        <begin position="11"/>
        <end position="90"/>
    </location>
</feature>
<evidence type="ECO:0000256" key="1">
    <source>
        <dbReference type="ARBA" id="ARBA00022490"/>
    </source>
</evidence>
<dbReference type="PANTHER" id="PTHR30562:SF1">
    <property type="entry name" value="UVRABC SYSTEM PROTEIN C"/>
    <property type="match status" value="1"/>
</dbReference>
<dbReference type="InterPro" id="IPR038476">
    <property type="entry name" value="UvrC_RNase_H_dom_sf"/>
</dbReference>
<dbReference type="InterPro" id="IPR035901">
    <property type="entry name" value="GIY-YIG_endonuc_sf"/>
</dbReference>
<dbReference type="GO" id="GO:0005737">
    <property type="term" value="C:cytoplasm"/>
    <property type="evidence" value="ECO:0007669"/>
    <property type="project" value="UniProtKB-SubCell"/>
</dbReference>
<organism evidence="12 13">
    <name type="scientific">Desulfohalobium retbaense (strain ATCC 49708 / DSM 5692 / JCM 16813 / HR100)</name>
    <dbReference type="NCBI Taxonomy" id="485915"/>
    <lineage>
        <taxon>Bacteria</taxon>
        <taxon>Pseudomonadati</taxon>
        <taxon>Thermodesulfobacteriota</taxon>
        <taxon>Desulfovibrionia</taxon>
        <taxon>Desulfovibrionales</taxon>
        <taxon>Desulfohalobiaceae</taxon>
        <taxon>Desulfohalobium</taxon>
    </lineage>
</organism>
<comment type="similarity">
    <text evidence="7">Belongs to the UvrC family.</text>
</comment>
<reference evidence="12 13" key="2">
    <citation type="journal article" date="2010" name="Stand. Genomic Sci.">
        <title>Complete genome sequence of Desulfohalobium retbaense type strain (HR(100)).</title>
        <authorList>
            <person name="Spring S."/>
            <person name="Nolan M."/>
            <person name="Lapidus A."/>
            <person name="Glavina Del Rio T."/>
            <person name="Copeland A."/>
            <person name="Tice H."/>
            <person name="Cheng J.F."/>
            <person name="Lucas S."/>
            <person name="Land M."/>
            <person name="Chen F."/>
            <person name="Bruce D."/>
            <person name="Goodwin L."/>
            <person name="Pitluck S."/>
            <person name="Ivanova N."/>
            <person name="Mavromatis K."/>
            <person name="Mikhailova N."/>
            <person name="Pati A."/>
            <person name="Chen A."/>
            <person name="Palaniappan K."/>
            <person name="Hauser L."/>
            <person name="Chang Y.J."/>
            <person name="Jeffries C.D."/>
            <person name="Munk C."/>
            <person name="Kiss H."/>
            <person name="Chain P."/>
            <person name="Han C."/>
            <person name="Brettin T."/>
            <person name="Detter J.C."/>
            <person name="Schuler E."/>
            <person name="Goker M."/>
            <person name="Rohde M."/>
            <person name="Bristow J."/>
            <person name="Eisen J.A."/>
            <person name="Markowitz V."/>
            <person name="Hugenholtz P."/>
            <person name="Kyrpides N.C."/>
            <person name="Klenk H.P."/>
        </authorList>
    </citation>
    <scope>NUCLEOTIDE SEQUENCE [LARGE SCALE GENOMIC DNA]</scope>
    <source>
        <strain evidence="12 13">DSM 5692</strain>
    </source>
</reference>
<dbReference type="Pfam" id="PF22920">
    <property type="entry name" value="UvrC_RNaseH"/>
    <property type="match status" value="1"/>
</dbReference>
<proteinExistence type="inferred from homology"/>
<keyword evidence="4 7" id="KW-0267">Excision nuclease</keyword>
<dbReference type="InterPro" id="IPR010994">
    <property type="entry name" value="RuvA_2-like"/>
</dbReference>
<keyword evidence="3 7" id="KW-0228">DNA excision</keyword>
<dbReference type="Gene3D" id="1.10.150.20">
    <property type="entry name" value="5' to 3' exonuclease, C-terminal subdomain"/>
    <property type="match status" value="1"/>
</dbReference>
<dbReference type="EMBL" id="CP001734">
    <property type="protein sequence ID" value="ACV69061.1"/>
    <property type="molecule type" value="Genomic_DNA"/>
</dbReference>
<dbReference type="GO" id="GO:0006289">
    <property type="term" value="P:nucleotide-excision repair"/>
    <property type="evidence" value="ECO:0007669"/>
    <property type="project" value="UniProtKB-UniRule"/>
</dbReference>
<dbReference type="Proteomes" id="UP000001052">
    <property type="component" value="Chromosome"/>
</dbReference>
<evidence type="ECO:0000259" key="9">
    <source>
        <dbReference type="PROSITE" id="PS50151"/>
    </source>
</evidence>
<dbReference type="GO" id="GO:0009381">
    <property type="term" value="F:excinuclease ABC activity"/>
    <property type="evidence" value="ECO:0007669"/>
    <property type="project" value="UniProtKB-UniRule"/>
</dbReference>
<dbReference type="Pfam" id="PF02151">
    <property type="entry name" value="UVR"/>
    <property type="match status" value="1"/>
</dbReference>
<keyword evidence="2 7" id="KW-0227">DNA damage</keyword>
<dbReference type="Gene3D" id="4.10.860.10">
    <property type="entry name" value="UVR domain"/>
    <property type="match status" value="1"/>
</dbReference>
<evidence type="ECO:0000259" key="10">
    <source>
        <dbReference type="PROSITE" id="PS50164"/>
    </source>
</evidence>
<dbReference type="PANTHER" id="PTHR30562">
    <property type="entry name" value="UVRC/OXIDOREDUCTASE"/>
    <property type="match status" value="1"/>
</dbReference>
<dbReference type="Gene3D" id="3.40.1440.10">
    <property type="entry name" value="GIY-YIG endonuclease"/>
    <property type="match status" value="1"/>
</dbReference>
<dbReference type="Pfam" id="PF01541">
    <property type="entry name" value="GIY-YIG"/>
    <property type="match status" value="1"/>
</dbReference>
<keyword evidence="5 7" id="KW-0234">DNA repair</keyword>
<dbReference type="RefSeq" id="WP_015752204.1">
    <property type="nucleotide sequence ID" value="NC_013223.1"/>
</dbReference>
<dbReference type="AlphaFoldDB" id="C8X3R4"/>
<dbReference type="SMART" id="SM00278">
    <property type="entry name" value="HhH1"/>
    <property type="match status" value="2"/>
</dbReference>
<dbReference type="HAMAP" id="MF_00203">
    <property type="entry name" value="UvrC"/>
    <property type="match status" value="1"/>
</dbReference>
<comment type="subcellular location">
    <subcellularLocation>
        <location evidence="7">Cytoplasm</location>
    </subcellularLocation>
</comment>
<dbReference type="InterPro" id="IPR000305">
    <property type="entry name" value="GIY-YIG_endonuc"/>
</dbReference>
<dbReference type="HOGENOM" id="CLU_014841_3_2_7"/>
<name>C8X3R4_DESRD</name>
<dbReference type="Gene3D" id="3.30.420.340">
    <property type="entry name" value="UvrC, RNAse H endonuclease domain"/>
    <property type="match status" value="1"/>
</dbReference>
<dbReference type="Pfam" id="PF14520">
    <property type="entry name" value="HHH_5"/>
    <property type="match status" value="1"/>
</dbReference>
<feature type="coiled-coil region" evidence="8">
    <location>
        <begin position="203"/>
        <end position="242"/>
    </location>
</feature>
<dbReference type="eggNOG" id="COG0322">
    <property type="taxonomic scope" value="Bacteria"/>
</dbReference>
<keyword evidence="13" id="KW-1185">Reference proteome</keyword>
<dbReference type="InterPro" id="IPR004791">
    <property type="entry name" value="UvrC"/>
</dbReference>
<sequence length="636" mass="71588">MKPFRAKEYPDCPGTYLMKDERGRVIYVGKAKVLRKRLASYFQEPDRLPRKTRVMMDKVWSIETLCTETEKEAFLLENSLIKKHRPRYNIILRDDKSYVLFKLDKRHPFPRLSMTRRVVQDGSTYFGPFTSAVAARETWKLLNRLFPLRKCKQTTFNNRVRPCLQYNIGRCLGPCVYDIPRQEYQEVVRQVELFLTGRSKELLRRLRADMQAASEDLRFEDAARLRDQIQAVEQTVEQQVAVLPGGKDRDVLGLGRTVGGVALGLLFVRQGQLLDQKSFFWAEEDGTDELGLQEETASAQSTAVEEAQEVLRSFVLQFYSPGRYIPERIVLPFAMEDAVLEDILSERRGGPVRLATAHGPQERKLVSLAETNAVQAGDRARKTVEPPLERLQDRLGLSQLPERIEAVDASHFGGQGMVVGQVVFENGRPHKEAYRIYAFPELEGAADDYAALQGWARRRLRSGPPWPDLIVVDGGKGQLQAVQKGLNEGQEAGLAADSFALAALAKGERRGGELEERVFRPGRKNPVALRPGSAELLLLQHIRDSVHRFVLSRQRRTRRAKGLDSRLEELPGVGPRTAHLLWNHFGTLERMCQATEAELEALPGIGAAKAAQLRRGLASLSPGTPVDHDEQGGNTA</sequence>
<evidence type="ECO:0000256" key="7">
    <source>
        <dbReference type="HAMAP-Rule" id="MF_00203"/>
    </source>
</evidence>
<dbReference type="OrthoDB" id="9804933at2"/>
<evidence type="ECO:0000256" key="6">
    <source>
        <dbReference type="ARBA" id="ARBA00023236"/>
    </source>
</evidence>
<dbReference type="GO" id="GO:0003677">
    <property type="term" value="F:DNA binding"/>
    <property type="evidence" value="ECO:0007669"/>
    <property type="project" value="UniProtKB-UniRule"/>
</dbReference>
<dbReference type="InterPro" id="IPR050066">
    <property type="entry name" value="UvrABC_protein_C"/>
</dbReference>
<evidence type="ECO:0000313" key="12">
    <source>
        <dbReference type="EMBL" id="ACV69061.1"/>
    </source>
</evidence>